<gene>
    <name evidence="2" type="ORF">ALC53_08524</name>
</gene>
<proteinExistence type="predicted"/>
<organism evidence="2 3">
    <name type="scientific">Atta colombica</name>
    <dbReference type="NCBI Taxonomy" id="520822"/>
    <lineage>
        <taxon>Eukaryota</taxon>
        <taxon>Metazoa</taxon>
        <taxon>Ecdysozoa</taxon>
        <taxon>Arthropoda</taxon>
        <taxon>Hexapoda</taxon>
        <taxon>Insecta</taxon>
        <taxon>Pterygota</taxon>
        <taxon>Neoptera</taxon>
        <taxon>Endopterygota</taxon>
        <taxon>Hymenoptera</taxon>
        <taxon>Apocrita</taxon>
        <taxon>Aculeata</taxon>
        <taxon>Formicoidea</taxon>
        <taxon>Formicidae</taxon>
        <taxon>Myrmicinae</taxon>
        <taxon>Atta</taxon>
    </lineage>
</organism>
<keyword evidence="3" id="KW-1185">Reference proteome</keyword>
<protein>
    <submittedName>
        <fullName evidence="2">Uncharacterized protein</fullName>
    </submittedName>
</protein>
<dbReference type="EMBL" id="KQ976542">
    <property type="protein sequence ID" value="KYM81181.1"/>
    <property type="molecule type" value="Genomic_DNA"/>
</dbReference>
<evidence type="ECO:0000313" key="2">
    <source>
        <dbReference type="EMBL" id="KYM81181.1"/>
    </source>
</evidence>
<sequence>MVKRIIKEIPPQHVIRARRSEGINAKENGAIANEIMNKEASAQSIWRKRTFFSCNDIFPRCFMCLVYHKDKIHFLVYRLVNIAQKNKTFLRYIICSVFFIPLLRTWYCAGLLRSILRDYFVDRRFQYLMFHFHLYGKAKEDMEKVAGKLRKLLLCVINKVVLSRTPSQRIDPPGVLGRRRNIEVGCDARCFVSVFYNSACHCVNKVVMSAIGTVYFERVRSSAYRSMHCHCRSSECDRSRHPIVTFRLLRRDVKPCRTRAVCHTAKSLDGDASAPPALVGGTTRSNFCVRTLRPEIAQGAIVVRHVEGNGIVLRLPNRSLHPFRALDNENRKN</sequence>
<dbReference type="AlphaFoldDB" id="A0A195B9H3"/>
<evidence type="ECO:0000313" key="3">
    <source>
        <dbReference type="Proteomes" id="UP000078540"/>
    </source>
</evidence>
<keyword evidence="1" id="KW-0472">Membrane</keyword>
<feature type="transmembrane region" description="Helical" evidence="1">
    <location>
        <begin position="89"/>
        <end position="107"/>
    </location>
</feature>
<evidence type="ECO:0000256" key="1">
    <source>
        <dbReference type="SAM" id="Phobius"/>
    </source>
</evidence>
<dbReference type="Proteomes" id="UP000078540">
    <property type="component" value="Unassembled WGS sequence"/>
</dbReference>
<keyword evidence="1" id="KW-1133">Transmembrane helix</keyword>
<reference evidence="2 3" key="1">
    <citation type="submission" date="2015-09" db="EMBL/GenBank/DDBJ databases">
        <title>Atta colombica WGS genome.</title>
        <authorList>
            <person name="Nygaard S."/>
            <person name="Hu H."/>
            <person name="Boomsma J."/>
            <person name="Zhang G."/>
        </authorList>
    </citation>
    <scope>NUCLEOTIDE SEQUENCE [LARGE SCALE GENOMIC DNA]</scope>
    <source>
        <strain evidence="2">Treedump-2</strain>
        <tissue evidence="2">Whole body</tissue>
    </source>
</reference>
<name>A0A195B9H3_9HYME</name>
<keyword evidence="1" id="KW-0812">Transmembrane</keyword>
<accession>A0A195B9H3</accession>